<dbReference type="EC" id="2.3.1.191" evidence="6"/>
<dbReference type="InterPro" id="IPR007691">
    <property type="entry name" value="LpxD"/>
</dbReference>
<dbReference type="KEGG" id="vau:VANGNB10_cII0296c"/>
<gene>
    <name evidence="6" type="ORF">EAY07_01775</name>
</gene>
<evidence type="ECO:0000256" key="2">
    <source>
        <dbReference type="ARBA" id="ARBA00022556"/>
    </source>
</evidence>
<dbReference type="AlphaFoldDB" id="A0AAW4AUT4"/>
<dbReference type="NCBIfam" id="NF002060">
    <property type="entry name" value="PRK00892.1"/>
    <property type="match status" value="1"/>
</dbReference>
<dbReference type="PANTHER" id="PTHR43378">
    <property type="entry name" value="UDP-3-O-ACYLGLUCOSAMINE N-ACYLTRANSFERASE"/>
    <property type="match status" value="1"/>
</dbReference>
<name>A0AAW4AUT4_VIBAN</name>
<dbReference type="PANTHER" id="PTHR43378:SF2">
    <property type="entry name" value="UDP-3-O-ACYLGLUCOSAMINE N-ACYLTRANSFERASE 1, MITOCHONDRIAL-RELATED"/>
    <property type="match status" value="1"/>
</dbReference>
<keyword evidence="3 6" id="KW-0808">Transferase</keyword>
<keyword evidence="1" id="KW-0444">Lipid biosynthesis</keyword>
<proteinExistence type="predicted"/>
<dbReference type="RefSeq" id="WP_013868516.1">
    <property type="nucleotide sequence ID" value="NZ_CP020533.1"/>
</dbReference>
<evidence type="ECO:0000256" key="4">
    <source>
        <dbReference type="ARBA" id="ARBA00023098"/>
    </source>
</evidence>
<dbReference type="GO" id="GO:0009245">
    <property type="term" value="P:lipid A biosynthetic process"/>
    <property type="evidence" value="ECO:0007669"/>
    <property type="project" value="UniProtKB-KW"/>
</dbReference>
<organism evidence="6 7">
    <name type="scientific">Vibrio anguillarum</name>
    <name type="common">Listonella anguillarum</name>
    <dbReference type="NCBI Taxonomy" id="55601"/>
    <lineage>
        <taxon>Bacteria</taxon>
        <taxon>Pseudomonadati</taxon>
        <taxon>Pseudomonadota</taxon>
        <taxon>Gammaproteobacteria</taxon>
        <taxon>Vibrionales</taxon>
        <taxon>Vibrionaceae</taxon>
        <taxon>Vibrio</taxon>
    </lineage>
</organism>
<evidence type="ECO:0000256" key="5">
    <source>
        <dbReference type="ARBA" id="ARBA00023315"/>
    </source>
</evidence>
<evidence type="ECO:0000256" key="1">
    <source>
        <dbReference type="ARBA" id="ARBA00022516"/>
    </source>
</evidence>
<dbReference type="Proteomes" id="UP000722957">
    <property type="component" value="Unassembled WGS sequence"/>
</dbReference>
<dbReference type="CDD" id="cd03352">
    <property type="entry name" value="LbH_LpxD"/>
    <property type="match status" value="1"/>
</dbReference>
<protein>
    <submittedName>
        <fullName evidence="6">UDP-3-O-(3-hydroxymyristoyl)glucosamine N-acyltransferase</fullName>
        <ecNumber evidence="6">2.3.1.191</ecNumber>
    </submittedName>
</protein>
<dbReference type="Pfam" id="PF00132">
    <property type="entry name" value="Hexapep"/>
    <property type="match status" value="1"/>
</dbReference>
<dbReference type="GO" id="GO:0016020">
    <property type="term" value="C:membrane"/>
    <property type="evidence" value="ECO:0007669"/>
    <property type="project" value="GOC"/>
</dbReference>
<dbReference type="InterPro" id="IPR001451">
    <property type="entry name" value="Hexapep"/>
</dbReference>
<dbReference type="SUPFAM" id="SSF51161">
    <property type="entry name" value="Trimeric LpxA-like enzymes"/>
    <property type="match status" value="1"/>
</dbReference>
<reference evidence="6 7" key="1">
    <citation type="journal article" date="2021" name="PeerJ">
        <title>Analysis of 44 Vibrio anguillarum genomes reveals high genetic diversity.</title>
        <authorList>
            <person name="Hansen M.J."/>
            <person name="Dalsgaard I."/>
        </authorList>
    </citation>
    <scope>NUCLEOTIDE SEQUENCE [LARGE SCALE GENOMIC DNA]</scope>
    <source>
        <strain evidence="6 7">17-16730-2A</strain>
    </source>
</reference>
<dbReference type="EMBL" id="RDOM01000005">
    <property type="protein sequence ID" value="MBF4270795.1"/>
    <property type="molecule type" value="Genomic_DNA"/>
</dbReference>
<dbReference type="InterPro" id="IPR011004">
    <property type="entry name" value="Trimer_LpxA-like_sf"/>
</dbReference>
<evidence type="ECO:0000313" key="6">
    <source>
        <dbReference type="EMBL" id="MBF4270795.1"/>
    </source>
</evidence>
<keyword evidence="4" id="KW-0443">Lipid metabolism</keyword>
<dbReference type="GO" id="GO:0016410">
    <property type="term" value="F:N-acyltransferase activity"/>
    <property type="evidence" value="ECO:0007669"/>
    <property type="project" value="InterPro"/>
</dbReference>
<keyword evidence="2" id="KW-0441">Lipid A biosynthesis</keyword>
<comment type="caution">
    <text evidence="6">The sequence shown here is derived from an EMBL/GenBank/DDBJ whole genome shotgun (WGS) entry which is preliminary data.</text>
</comment>
<accession>A0AAW4AUT4</accession>
<sequence length="336" mass="36344">MIHVSEIAQLISGKIEGDASISIDTIRPVNAPQIAGGLAIVFSKKDIHSISETTADVLIGPAAICSSTVKTKIIIEHLDANTLNKLLRYYKVQMYQLFDQGNTATIDDVYIGKHCQIGENCHFMPGVKIMNGVTIGNNVAIHANTVIKEGTIIGNNVTIDSNNSIGNFSFEYMAVKDGAYQRVESIGRVVIHDDVEIGCNNTIDRGTLGDTVIGQGTKIDNQIQIGHDCQIGKHCLLISQSGFAGHTTLGDHVVVHGQAGTAGHVTIGSYSVIKAKSGVSHSFPEKSDLFGYPAKEAKAYYKNLAVLNKITQHFEIHKSKSTHRGWLSKLLQKKIL</sequence>
<dbReference type="Gene3D" id="2.160.10.10">
    <property type="entry name" value="Hexapeptide repeat proteins"/>
    <property type="match status" value="1"/>
</dbReference>
<evidence type="ECO:0000313" key="7">
    <source>
        <dbReference type="Proteomes" id="UP000722957"/>
    </source>
</evidence>
<evidence type="ECO:0000256" key="3">
    <source>
        <dbReference type="ARBA" id="ARBA00022679"/>
    </source>
</evidence>
<dbReference type="GO" id="GO:0103118">
    <property type="term" value="F:UDP-3-O-[(3R)-3-hydroxyacyl]-glucosamine N-acyltransferase activity"/>
    <property type="evidence" value="ECO:0007669"/>
    <property type="project" value="UniProtKB-EC"/>
</dbReference>
<keyword evidence="5 6" id="KW-0012">Acyltransferase</keyword>